<dbReference type="SUPFAM" id="SSF47060">
    <property type="entry name" value="S15/NS1 RNA-binding domain"/>
    <property type="match status" value="1"/>
</dbReference>
<accession>A0A382C4H5</accession>
<dbReference type="SMART" id="SM01387">
    <property type="entry name" value="Ribosomal_S15"/>
    <property type="match status" value="1"/>
</dbReference>
<proteinExistence type="inferred from homology"/>
<keyword evidence="2" id="KW-0687">Ribonucleoprotein</keyword>
<dbReference type="PANTHER" id="PTHR23321">
    <property type="entry name" value="RIBOSOMAL PROTEIN S15, BACTERIAL AND ORGANELLAR"/>
    <property type="match status" value="1"/>
</dbReference>
<dbReference type="EMBL" id="UINC01032690">
    <property type="protein sequence ID" value="SVB20769.1"/>
    <property type="molecule type" value="Genomic_DNA"/>
</dbReference>
<dbReference type="GO" id="GO:0003735">
    <property type="term" value="F:structural constituent of ribosome"/>
    <property type="evidence" value="ECO:0007669"/>
    <property type="project" value="InterPro"/>
</dbReference>
<protein>
    <recommendedName>
        <fullName evidence="4">30S ribosomal protein S15</fullName>
    </recommendedName>
</protein>
<reference evidence="3" key="1">
    <citation type="submission" date="2018-05" db="EMBL/GenBank/DDBJ databases">
        <authorList>
            <person name="Lanie J.A."/>
            <person name="Ng W.-L."/>
            <person name="Kazmierczak K.M."/>
            <person name="Andrzejewski T.M."/>
            <person name="Davidsen T.M."/>
            <person name="Wayne K.J."/>
            <person name="Tettelin H."/>
            <person name="Glass J.I."/>
            <person name="Rusch D."/>
            <person name="Podicherti R."/>
            <person name="Tsui H.-C.T."/>
            <person name="Winkler M.E."/>
        </authorList>
    </citation>
    <scope>NUCLEOTIDE SEQUENCE</scope>
</reference>
<dbReference type="Pfam" id="PF00312">
    <property type="entry name" value="Ribosomal_S15"/>
    <property type="match status" value="1"/>
</dbReference>
<evidence type="ECO:0000256" key="2">
    <source>
        <dbReference type="ARBA" id="ARBA00023274"/>
    </source>
</evidence>
<dbReference type="HAMAP" id="MF_01343_B">
    <property type="entry name" value="Ribosomal_uS15_B"/>
    <property type="match status" value="1"/>
</dbReference>
<dbReference type="Gene3D" id="1.10.287.10">
    <property type="entry name" value="S15/NS1, RNA-binding"/>
    <property type="match status" value="1"/>
</dbReference>
<evidence type="ECO:0000256" key="1">
    <source>
        <dbReference type="ARBA" id="ARBA00022980"/>
    </source>
</evidence>
<dbReference type="GO" id="GO:0006412">
    <property type="term" value="P:translation"/>
    <property type="evidence" value="ECO:0007669"/>
    <property type="project" value="InterPro"/>
</dbReference>
<dbReference type="InterPro" id="IPR000589">
    <property type="entry name" value="Ribosomal_uS15"/>
</dbReference>
<sequence length="88" mass="10211">MLDAEIKAQVTQDYQLHHTDSGSTELQVAILTARIHQLTGHLRVHKKDVHSRRGLVTLVSKRRRLLNYLTKEDVGRYQTLISRLGLRR</sequence>
<evidence type="ECO:0000313" key="3">
    <source>
        <dbReference type="EMBL" id="SVB20769.1"/>
    </source>
</evidence>
<name>A0A382C4H5_9ZZZZ</name>
<dbReference type="FunFam" id="1.10.287.10:FF:000002">
    <property type="entry name" value="30S ribosomal protein S15"/>
    <property type="match status" value="1"/>
</dbReference>
<dbReference type="AlphaFoldDB" id="A0A382C4H5"/>
<dbReference type="NCBIfam" id="TIGR00952">
    <property type="entry name" value="S15_bact"/>
    <property type="match status" value="1"/>
</dbReference>
<dbReference type="InterPro" id="IPR005290">
    <property type="entry name" value="Ribosomal_uS15_bac-type"/>
</dbReference>
<keyword evidence="1" id="KW-0689">Ribosomal protein</keyword>
<dbReference type="PANTHER" id="PTHR23321:SF26">
    <property type="entry name" value="SMALL RIBOSOMAL SUBUNIT PROTEIN US15M"/>
    <property type="match status" value="1"/>
</dbReference>
<evidence type="ECO:0008006" key="4">
    <source>
        <dbReference type="Google" id="ProtNLM"/>
    </source>
</evidence>
<dbReference type="PROSITE" id="PS00362">
    <property type="entry name" value="RIBOSOMAL_S15"/>
    <property type="match status" value="1"/>
</dbReference>
<dbReference type="Gene3D" id="6.10.250.3130">
    <property type="match status" value="1"/>
</dbReference>
<organism evidence="3">
    <name type="scientific">marine metagenome</name>
    <dbReference type="NCBI Taxonomy" id="408172"/>
    <lineage>
        <taxon>unclassified sequences</taxon>
        <taxon>metagenomes</taxon>
        <taxon>ecological metagenomes</taxon>
    </lineage>
</organism>
<dbReference type="GO" id="GO:0022627">
    <property type="term" value="C:cytosolic small ribosomal subunit"/>
    <property type="evidence" value="ECO:0007669"/>
    <property type="project" value="TreeGrafter"/>
</dbReference>
<gene>
    <name evidence="3" type="ORF">METZ01_LOCUS173623</name>
</gene>
<dbReference type="CDD" id="cd00353">
    <property type="entry name" value="Ribosomal_S15p_S13e"/>
    <property type="match status" value="1"/>
</dbReference>
<dbReference type="InterPro" id="IPR009068">
    <property type="entry name" value="uS15_NS1_RNA-bd_sf"/>
</dbReference>